<dbReference type="AlphaFoldDB" id="A0A1M6X0Z6"/>
<proteinExistence type="predicted"/>
<dbReference type="EMBL" id="SUYD01000002">
    <property type="protein sequence ID" value="MBE6265160.1"/>
    <property type="molecule type" value="Genomic_DNA"/>
</dbReference>
<reference evidence="2" key="2">
    <citation type="submission" date="2019-04" db="EMBL/GenBank/DDBJ databases">
        <title>Evolution of Biomass-Degrading Anaerobic Consortia Revealed by Metagenomics.</title>
        <authorList>
            <person name="Peng X."/>
        </authorList>
    </citation>
    <scope>NUCLEOTIDE SEQUENCE</scope>
    <source>
        <strain evidence="2">SIG141</strain>
    </source>
</reference>
<accession>A0A1M6X0Z6</accession>
<evidence type="ECO:0000313" key="2">
    <source>
        <dbReference type="EMBL" id="MBE6265160.1"/>
    </source>
</evidence>
<sequence>MKALDYFLIVCMIALLCVAYYLVTIDHFKTAGIINLCAYVGSVVLSARIGGRIYKKNQENK</sequence>
<protein>
    <submittedName>
        <fullName evidence="3">DAD family protein</fullName>
    </submittedName>
</protein>
<keyword evidence="1" id="KW-0812">Transmembrane</keyword>
<reference evidence="3 4" key="1">
    <citation type="submission" date="2016-11" db="EMBL/GenBank/DDBJ databases">
        <authorList>
            <person name="Jaros S."/>
            <person name="Januszkiewicz K."/>
            <person name="Wedrychowicz H."/>
        </authorList>
    </citation>
    <scope>NUCLEOTIDE SEQUENCE [LARGE SCALE GENOMIC DNA]</scope>
    <source>
        <strain evidence="3 4">KHT3</strain>
    </source>
</reference>
<dbReference type="OrthoDB" id="1081360at2"/>
<evidence type="ECO:0000313" key="3">
    <source>
        <dbReference type="EMBL" id="SHK99593.1"/>
    </source>
</evidence>
<gene>
    <name evidence="2" type="ORF">E7102_01605</name>
    <name evidence="3" type="ORF">SAMN05216463_118112</name>
</gene>
<dbReference type="Proteomes" id="UP000184130">
    <property type="component" value="Unassembled WGS sequence"/>
</dbReference>
<evidence type="ECO:0000313" key="4">
    <source>
        <dbReference type="Proteomes" id="UP000184130"/>
    </source>
</evidence>
<evidence type="ECO:0000256" key="1">
    <source>
        <dbReference type="SAM" id="Phobius"/>
    </source>
</evidence>
<keyword evidence="1" id="KW-0472">Membrane</keyword>
<name>A0A1M6X0Z6_XYLRU</name>
<dbReference type="RefSeq" id="WP_073209969.1">
    <property type="nucleotide sequence ID" value="NZ_FRBD01000018.1"/>
</dbReference>
<feature type="transmembrane region" description="Helical" evidence="1">
    <location>
        <begin position="7"/>
        <end position="25"/>
    </location>
</feature>
<keyword evidence="1" id="KW-1133">Transmembrane helix</keyword>
<feature type="transmembrane region" description="Helical" evidence="1">
    <location>
        <begin position="31"/>
        <end position="51"/>
    </location>
</feature>
<organism evidence="3 4">
    <name type="scientific">Xylanibacter ruminicola</name>
    <name type="common">Prevotella ruminicola</name>
    <dbReference type="NCBI Taxonomy" id="839"/>
    <lineage>
        <taxon>Bacteria</taxon>
        <taxon>Pseudomonadati</taxon>
        <taxon>Bacteroidota</taxon>
        <taxon>Bacteroidia</taxon>
        <taxon>Bacteroidales</taxon>
        <taxon>Prevotellaceae</taxon>
        <taxon>Xylanibacter</taxon>
    </lineage>
</organism>
<dbReference type="Proteomes" id="UP000763088">
    <property type="component" value="Unassembled WGS sequence"/>
</dbReference>
<dbReference type="EMBL" id="FRBD01000018">
    <property type="protein sequence ID" value="SHK99593.1"/>
    <property type="molecule type" value="Genomic_DNA"/>
</dbReference>